<evidence type="ECO:0000256" key="1">
    <source>
        <dbReference type="SAM" id="SignalP"/>
    </source>
</evidence>
<gene>
    <name evidence="2" type="ORF">Lspi_1553</name>
</gene>
<accession>A0A0W0Z4I2</accession>
<keyword evidence="1" id="KW-0732">Signal</keyword>
<sequence length="122" mass="13216">MSISKYGIPLCFACTLFSNTLFADEALSKTYEFKPGKITHVDNPVFWKITISCKIKTSDNDDLLLGVMKKKSGKINGIPMKEGDSTSLVVRNGDVLHIVADNGARVDVTNNGQSTVTAKCST</sequence>
<feature type="signal peptide" evidence="1">
    <location>
        <begin position="1"/>
        <end position="23"/>
    </location>
</feature>
<dbReference type="EMBL" id="LNYX01000014">
    <property type="protein sequence ID" value="KTD64034.1"/>
    <property type="molecule type" value="Genomic_DNA"/>
</dbReference>
<dbReference type="RefSeq" id="WP_058483469.1">
    <property type="nucleotide sequence ID" value="NZ_CAAAII010000001.1"/>
</dbReference>
<dbReference type="Proteomes" id="UP000054877">
    <property type="component" value="Unassembled WGS sequence"/>
</dbReference>
<comment type="caution">
    <text evidence="2">The sequence shown here is derived from an EMBL/GenBank/DDBJ whole genome shotgun (WGS) entry which is preliminary data.</text>
</comment>
<dbReference type="OrthoDB" id="5641564at2"/>
<evidence type="ECO:0000313" key="3">
    <source>
        <dbReference type="Proteomes" id="UP000054877"/>
    </source>
</evidence>
<protein>
    <submittedName>
        <fullName evidence="2">Uncharacterized protein</fullName>
    </submittedName>
</protein>
<feature type="chain" id="PRO_5006918242" evidence="1">
    <location>
        <begin position="24"/>
        <end position="122"/>
    </location>
</feature>
<keyword evidence="3" id="KW-1185">Reference proteome</keyword>
<evidence type="ECO:0000313" key="2">
    <source>
        <dbReference type="EMBL" id="KTD64034.1"/>
    </source>
</evidence>
<dbReference type="PATRIC" id="fig|452.5.peg.1710"/>
<organism evidence="2 3">
    <name type="scientific">Legionella spiritensis</name>
    <dbReference type="NCBI Taxonomy" id="452"/>
    <lineage>
        <taxon>Bacteria</taxon>
        <taxon>Pseudomonadati</taxon>
        <taxon>Pseudomonadota</taxon>
        <taxon>Gammaproteobacteria</taxon>
        <taxon>Legionellales</taxon>
        <taxon>Legionellaceae</taxon>
        <taxon>Legionella</taxon>
    </lineage>
</organism>
<dbReference type="AlphaFoldDB" id="A0A0W0Z4I2"/>
<proteinExistence type="predicted"/>
<reference evidence="2 3" key="1">
    <citation type="submission" date="2015-11" db="EMBL/GenBank/DDBJ databases">
        <title>Genomic analysis of 38 Legionella species identifies large and diverse effector repertoires.</title>
        <authorList>
            <person name="Burstein D."/>
            <person name="Amaro F."/>
            <person name="Zusman T."/>
            <person name="Lifshitz Z."/>
            <person name="Cohen O."/>
            <person name="Gilbert J.A."/>
            <person name="Pupko T."/>
            <person name="Shuman H.A."/>
            <person name="Segal G."/>
        </authorList>
    </citation>
    <scope>NUCLEOTIDE SEQUENCE [LARGE SCALE GENOMIC DNA]</scope>
    <source>
        <strain evidence="2 3">Mt.St.Helens-9</strain>
    </source>
</reference>
<name>A0A0W0Z4I2_LEGSP</name>